<dbReference type="Pfam" id="PF13568">
    <property type="entry name" value="OMP_b-brl_2"/>
    <property type="match status" value="1"/>
</dbReference>
<dbReference type="OrthoDB" id="671870at2"/>
<keyword evidence="4" id="KW-1185">Reference proteome</keyword>
<keyword evidence="1" id="KW-0812">Transmembrane</keyword>
<evidence type="ECO:0000313" key="3">
    <source>
        <dbReference type="EMBL" id="RNI39746.1"/>
    </source>
</evidence>
<feature type="transmembrane region" description="Helical" evidence="1">
    <location>
        <begin position="42"/>
        <end position="61"/>
    </location>
</feature>
<comment type="caution">
    <text evidence="3">The sequence shown here is derived from an EMBL/GenBank/DDBJ whole genome shotgun (WGS) entry which is preliminary data.</text>
</comment>
<sequence>MEQNNFEKNVQHKLDELKIPPSDSVWANVEKQIRKKEKDKKFILLFLLSIIFLLSASYWLMNSSKNNVQNHKMSQFKKDSKAINNQDSSFAKPEIASGNLANIDSTSVSSGKTKNFKPNSQNKIVEKRKINPGMSDDLTSKPNQDFSKQRNNQHFPIALSKLIRKTTNAEIENKNESENIANNFQNHINTDSFLINLKSGKTIQKLITKNNTSPKKDSAKKPGKRWDFGVTISAGTSLLGSNILERSYPAMDLNAGLPSGGISNGGGSSYYYNPSPIKNSTAFMAGVLTRKDISAKTKISVGISYKYYSFTNKVGKKIDSILMPSQYYSANNFNNAANRSNTYRNNFHYLEIPVSVNIQINKNQKLPVFWNAGIDFSELLSSNALQFKSNPGVYYSDNSIFNKTQIGLHTGLSFTLFWQQKMPVAFGPYIYYSATSISDKGLYGAKHFSFIGIQTEILFRKK</sequence>
<evidence type="ECO:0000256" key="1">
    <source>
        <dbReference type="SAM" id="Phobius"/>
    </source>
</evidence>
<dbReference type="RefSeq" id="WP_123118637.1">
    <property type="nucleotide sequence ID" value="NZ_RJJR01000001.1"/>
</dbReference>
<name>A0A3M9NPQ1_9BACT</name>
<protein>
    <recommendedName>
        <fullName evidence="2">Outer membrane protein beta-barrel domain-containing protein</fullName>
    </recommendedName>
</protein>
<dbReference type="AlphaFoldDB" id="A0A3M9NPQ1"/>
<evidence type="ECO:0000313" key="4">
    <source>
        <dbReference type="Proteomes" id="UP000267223"/>
    </source>
</evidence>
<dbReference type="EMBL" id="RJJR01000001">
    <property type="protein sequence ID" value="RNI39746.1"/>
    <property type="molecule type" value="Genomic_DNA"/>
</dbReference>
<accession>A0A3M9NPQ1</accession>
<keyword evidence="1" id="KW-0472">Membrane</keyword>
<keyword evidence="1" id="KW-1133">Transmembrane helix</keyword>
<gene>
    <name evidence="3" type="ORF">EFY79_00100</name>
</gene>
<organism evidence="3 4">
    <name type="scientific">Hanamia caeni</name>
    <dbReference type="NCBI Taxonomy" id="2294116"/>
    <lineage>
        <taxon>Bacteria</taxon>
        <taxon>Pseudomonadati</taxon>
        <taxon>Bacteroidota</taxon>
        <taxon>Chitinophagia</taxon>
        <taxon>Chitinophagales</taxon>
        <taxon>Chitinophagaceae</taxon>
        <taxon>Hanamia</taxon>
    </lineage>
</organism>
<dbReference type="Proteomes" id="UP000267223">
    <property type="component" value="Unassembled WGS sequence"/>
</dbReference>
<dbReference type="InterPro" id="IPR025665">
    <property type="entry name" value="Beta-barrel_OMP_2"/>
</dbReference>
<proteinExistence type="predicted"/>
<feature type="domain" description="Outer membrane protein beta-barrel" evidence="2">
    <location>
        <begin position="253"/>
        <end position="433"/>
    </location>
</feature>
<evidence type="ECO:0000259" key="2">
    <source>
        <dbReference type="Pfam" id="PF13568"/>
    </source>
</evidence>
<reference evidence="3 4" key="1">
    <citation type="submission" date="2018-11" db="EMBL/GenBank/DDBJ databases">
        <title>Draft genome sequence of Ferruginibacter sp. BO-59.</title>
        <authorList>
            <person name="Im W.T."/>
        </authorList>
    </citation>
    <scope>NUCLEOTIDE SEQUENCE [LARGE SCALE GENOMIC DNA]</scope>
    <source>
        <strain evidence="3 4">BO-59</strain>
    </source>
</reference>